<gene>
    <name evidence="9" type="ORF">HMF3257_35530</name>
</gene>
<dbReference type="EMBL" id="QLII01000001">
    <property type="protein sequence ID" value="RAI78084.1"/>
    <property type="molecule type" value="Genomic_DNA"/>
</dbReference>
<dbReference type="PANTHER" id="PTHR48090">
    <property type="entry name" value="UNDECAPRENYL-PHOSPHATE 4-DEOXY-4-FORMAMIDO-L-ARABINOSE TRANSFERASE-RELATED"/>
    <property type="match status" value="1"/>
</dbReference>
<name>A0A327NW58_9BACT</name>
<keyword evidence="4 7" id="KW-0812">Transmembrane</keyword>
<evidence type="ECO:0000256" key="3">
    <source>
        <dbReference type="ARBA" id="ARBA00022679"/>
    </source>
</evidence>
<dbReference type="GO" id="GO:0005886">
    <property type="term" value="C:plasma membrane"/>
    <property type="evidence" value="ECO:0007669"/>
    <property type="project" value="TreeGrafter"/>
</dbReference>
<keyword evidence="10" id="KW-1185">Reference proteome</keyword>
<keyword evidence="2" id="KW-0328">Glycosyltransferase</keyword>
<proteinExistence type="predicted"/>
<comment type="subcellular location">
    <subcellularLocation>
        <location evidence="1">Membrane</location>
        <topology evidence="1">Multi-pass membrane protein</topology>
    </subcellularLocation>
</comment>
<feature type="transmembrane region" description="Helical" evidence="7">
    <location>
        <begin position="249"/>
        <end position="270"/>
    </location>
</feature>
<dbReference type="SUPFAM" id="SSF53448">
    <property type="entry name" value="Nucleotide-diphospho-sugar transferases"/>
    <property type="match status" value="1"/>
</dbReference>
<dbReference type="Gene3D" id="3.90.550.10">
    <property type="entry name" value="Spore Coat Polysaccharide Biosynthesis Protein SpsA, Chain A"/>
    <property type="match status" value="1"/>
</dbReference>
<evidence type="ECO:0000313" key="9">
    <source>
        <dbReference type="EMBL" id="RAI78084.1"/>
    </source>
</evidence>
<evidence type="ECO:0000259" key="8">
    <source>
        <dbReference type="Pfam" id="PF00535"/>
    </source>
</evidence>
<keyword evidence="5 7" id="KW-1133">Transmembrane helix</keyword>
<evidence type="ECO:0000256" key="2">
    <source>
        <dbReference type="ARBA" id="ARBA00022676"/>
    </source>
</evidence>
<feature type="domain" description="Glycosyltransferase 2-like" evidence="8">
    <location>
        <begin position="25"/>
        <end position="185"/>
    </location>
</feature>
<dbReference type="CDD" id="cd04187">
    <property type="entry name" value="DPM1_like_bac"/>
    <property type="match status" value="1"/>
</dbReference>
<dbReference type="AlphaFoldDB" id="A0A327NW58"/>
<accession>A0A327NW58</accession>
<evidence type="ECO:0000256" key="7">
    <source>
        <dbReference type="SAM" id="Phobius"/>
    </source>
</evidence>
<dbReference type="PANTHER" id="PTHR48090:SF1">
    <property type="entry name" value="PROPHAGE BACTOPRENOL GLUCOSYL TRANSFERASE HOMOLOG"/>
    <property type="match status" value="1"/>
</dbReference>
<keyword evidence="3 9" id="KW-0808">Transferase</keyword>
<evidence type="ECO:0000256" key="6">
    <source>
        <dbReference type="ARBA" id="ARBA00023136"/>
    </source>
</evidence>
<dbReference type="GO" id="GO:0016757">
    <property type="term" value="F:glycosyltransferase activity"/>
    <property type="evidence" value="ECO:0007669"/>
    <property type="project" value="UniProtKB-KW"/>
</dbReference>
<organism evidence="9 10">
    <name type="scientific">Spirosoma telluris</name>
    <dbReference type="NCBI Taxonomy" id="2183553"/>
    <lineage>
        <taxon>Bacteria</taxon>
        <taxon>Pseudomonadati</taxon>
        <taxon>Bacteroidota</taxon>
        <taxon>Cytophagia</taxon>
        <taxon>Cytophagales</taxon>
        <taxon>Cytophagaceae</taxon>
        <taxon>Spirosoma</taxon>
    </lineage>
</organism>
<keyword evidence="6 7" id="KW-0472">Membrane</keyword>
<dbReference type="OrthoDB" id="9807778at2"/>
<dbReference type="InterPro" id="IPR050256">
    <property type="entry name" value="Glycosyltransferase_2"/>
</dbReference>
<evidence type="ECO:0000256" key="5">
    <source>
        <dbReference type="ARBA" id="ARBA00022989"/>
    </source>
</evidence>
<dbReference type="RefSeq" id="WP_111349475.1">
    <property type="nucleotide sequence ID" value="NZ_QLII01000001.1"/>
</dbReference>
<evidence type="ECO:0000313" key="10">
    <source>
        <dbReference type="Proteomes" id="UP000249016"/>
    </source>
</evidence>
<evidence type="ECO:0000256" key="1">
    <source>
        <dbReference type="ARBA" id="ARBA00004141"/>
    </source>
</evidence>
<feature type="transmembrane region" description="Helical" evidence="7">
    <location>
        <begin position="282"/>
        <end position="308"/>
    </location>
</feature>
<dbReference type="Proteomes" id="UP000249016">
    <property type="component" value="Unassembled WGS sequence"/>
</dbReference>
<sequence>MSKKFTFANSATDSLAIVLPNPQISIIAPLFNESESFPRLVARLNAVMENSPLTIEVVLIDDGSRDDTAVQMQQLALTDSRYQCIFLSRNYGHQIALSAGIARACATEALFIIDGDLQDPPELLTDFYQKYQEGYDVVYAVRKKRKENWFKRVAYASFYRFMRSISYVDMPLDSGDFSLISRRVADVLNQMPEESRFIRGMRSWIGFRQTGFEYERDARQAGESKYSFKMLQRLAYNGIFNFSEYPIKIITRMGMFTLGIAGLYLIQTLIKRFVYHDVPQGFTALLFFIILFSGIQLIALGLIGEYVLRIFFQAKGRPLYVVREVIRQQQRQPLSGVNGQKPQENVI</sequence>
<protein>
    <submittedName>
        <fullName evidence="9">Glycosyltransferase</fullName>
    </submittedName>
</protein>
<dbReference type="InterPro" id="IPR001173">
    <property type="entry name" value="Glyco_trans_2-like"/>
</dbReference>
<comment type="caution">
    <text evidence="9">The sequence shown here is derived from an EMBL/GenBank/DDBJ whole genome shotgun (WGS) entry which is preliminary data.</text>
</comment>
<reference evidence="9 10" key="1">
    <citation type="submission" date="2018-06" db="EMBL/GenBank/DDBJ databases">
        <title>Spirosoma sp. HMF3257 Genome sequencing and assembly.</title>
        <authorList>
            <person name="Kang H."/>
            <person name="Cha I."/>
            <person name="Kim H."/>
            <person name="Kang J."/>
            <person name="Joh K."/>
        </authorList>
    </citation>
    <scope>NUCLEOTIDE SEQUENCE [LARGE SCALE GENOMIC DNA]</scope>
    <source>
        <strain evidence="9 10">HMF3257</strain>
    </source>
</reference>
<dbReference type="Pfam" id="PF00535">
    <property type="entry name" value="Glycos_transf_2"/>
    <property type="match status" value="1"/>
</dbReference>
<evidence type="ECO:0000256" key="4">
    <source>
        <dbReference type="ARBA" id="ARBA00022692"/>
    </source>
</evidence>
<dbReference type="InterPro" id="IPR029044">
    <property type="entry name" value="Nucleotide-diphossugar_trans"/>
</dbReference>